<dbReference type="Gene3D" id="3.40.50.300">
    <property type="entry name" value="P-loop containing nucleotide triphosphate hydrolases"/>
    <property type="match status" value="1"/>
</dbReference>
<dbReference type="GO" id="GO:0007264">
    <property type="term" value="P:small GTPase-mediated signal transduction"/>
    <property type="evidence" value="ECO:0007669"/>
    <property type="project" value="InterPro"/>
</dbReference>
<keyword evidence="5" id="KW-0547">Nucleotide-binding</keyword>
<dbReference type="SMART" id="SM00174">
    <property type="entry name" value="RHO"/>
    <property type="match status" value="1"/>
</dbReference>
<dbReference type="GO" id="GO:0005525">
    <property type="term" value="F:GTP binding"/>
    <property type="evidence" value="ECO:0000318"/>
    <property type="project" value="GO_Central"/>
</dbReference>
<dbReference type="STRING" id="5786.F0Z895"/>
<dbReference type="PANTHER" id="PTHR24072">
    <property type="entry name" value="RHO FAMILY GTPASE"/>
    <property type="match status" value="1"/>
</dbReference>
<dbReference type="InterPro" id="IPR027417">
    <property type="entry name" value="P-loop_NTPase"/>
</dbReference>
<organism evidence="10 11">
    <name type="scientific">Dictyostelium purpureum</name>
    <name type="common">Slime mold</name>
    <dbReference type="NCBI Taxonomy" id="5786"/>
    <lineage>
        <taxon>Eukaryota</taxon>
        <taxon>Amoebozoa</taxon>
        <taxon>Evosea</taxon>
        <taxon>Eumycetozoa</taxon>
        <taxon>Dictyostelia</taxon>
        <taxon>Dictyosteliales</taxon>
        <taxon>Dictyosteliaceae</taxon>
        <taxon>Dictyostelium</taxon>
    </lineage>
</organism>
<dbReference type="GO" id="GO:0031410">
    <property type="term" value="C:cytoplasmic vesicle"/>
    <property type="evidence" value="ECO:0000318"/>
    <property type="project" value="GO_Central"/>
</dbReference>
<gene>
    <name evidence="10" type="primary">racJ</name>
    <name evidence="10" type="ORF">DICPUDRAFT_147341</name>
</gene>
<dbReference type="Proteomes" id="UP000001064">
    <property type="component" value="Unassembled WGS sequence"/>
</dbReference>
<dbReference type="GO" id="GO:0007165">
    <property type="term" value="P:signal transduction"/>
    <property type="evidence" value="ECO:0000318"/>
    <property type="project" value="GO_Central"/>
</dbReference>
<evidence type="ECO:0000256" key="5">
    <source>
        <dbReference type="ARBA" id="ARBA00022741"/>
    </source>
</evidence>
<dbReference type="GO" id="GO:0007015">
    <property type="term" value="P:actin filament organization"/>
    <property type="evidence" value="ECO:0000318"/>
    <property type="project" value="GO_Central"/>
</dbReference>
<comment type="subcellular location">
    <subcellularLocation>
        <location evidence="1">Cell membrane</location>
        <topology evidence="1">Lipid-anchor</topology>
        <orientation evidence="1">Cytoplasmic side</orientation>
    </subcellularLocation>
</comment>
<name>F0Z895_DICPU</name>
<keyword evidence="9" id="KW-0636">Prenylation</keyword>
<dbReference type="AlphaFoldDB" id="F0Z895"/>
<keyword evidence="6" id="KW-0342">GTP-binding</keyword>
<evidence type="ECO:0000313" key="10">
    <source>
        <dbReference type="EMBL" id="EGC39892.1"/>
    </source>
</evidence>
<dbReference type="SUPFAM" id="SSF52540">
    <property type="entry name" value="P-loop containing nucleoside triphosphate hydrolases"/>
    <property type="match status" value="1"/>
</dbReference>
<evidence type="ECO:0008006" key="12">
    <source>
        <dbReference type="Google" id="ProtNLM"/>
    </source>
</evidence>
<dbReference type="VEuPathDB" id="AmoebaDB:DICPUDRAFT_147341"/>
<dbReference type="KEGG" id="dpp:DICPUDRAFT_147341"/>
<protein>
    <recommendedName>
        <fullName evidence="12">Rho GTPase</fullName>
    </recommendedName>
</protein>
<keyword evidence="8" id="KW-0449">Lipoprotein</keyword>
<dbReference type="CDD" id="cd00157">
    <property type="entry name" value="Rho"/>
    <property type="match status" value="1"/>
</dbReference>
<accession>F0Z895</accession>
<dbReference type="OMA" id="HEMVQLR"/>
<keyword evidence="7" id="KW-0472">Membrane</keyword>
<evidence type="ECO:0000256" key="3">
    <source>
        <dbReference type="ARBA" id="ARBA00022475"/>
    </source>
</evidence>
<evidence type="ECO:0000256" key="9">
    <source>
        <dbReference type="ARBA" id="ARBA00023289"/>
    </source>
</evidence>
<dbReference type="GO" id="GO:0030865">
    <property type="term" value="P:cortical cytoskeleton organization"/>
    <property type="evidence" value="ECO:0000318"/>
    <property type="project" value="GO_Central"/>
</dbReference>
<dbReference type="GO" id="GO:0005886">
    <property type="term" value="C:plasma membrane"/>
    <property type="evidence" value="ECO:0000318"/>
    <property type="project" value="GO_Central"/>
</dbReference>
<proteinExistence type="inferred from homology"/>
<dbReference type="Pfam" id="PF00071">
    <property type="entry name" value="Ras"/>
    <property type="match status" value="1"/>
</dbReference>
<dbReference type="GO" id="GO:0032956">
    <property type="term" value="P:regulation of actin cytoskeleton organization"/>
    <property type="evidence" value="ECO:0000318"/>
    <property type="project" value="GO_Central"/>
</dbReference>
<dbReference type="OrthoDB" id="25896at2759"/>
<dbReference type="RefSeq" id="XP_003283643.1">
    <property type="nucleotide sequence ID" value="XM_003283595.1"/>
</dbReference>
<dbReference type="InterPro" id="IPR003578">
    <property type="entry name" value="Small_GTPase_Rho"/>
</dbReference>
<dbReference type="PROSITE" id="PS51420">
    <property type="entry name" value="RHO"/>
    <property type="match status" value="1"/>
</dbReference>
<evidence type="ECO:0000256" key="1">
    <source>
        <dbReference type="ARBA" id="ARBA00004342"/>
    </source>
</evidence>
<dbReference type="InterPro" id="IPR001806">
    <property type="entry name" value="Small_GTPase"/>
</dbReference>
<dbReference type="InParanoid" id="F0Z895"/>
<sequence length="206" mass="23258">MSVKNYNDLCVKIFLMGDKDVGKCCLLNSYSSASPLSFNNSTFTWPNYTITTTHNEKPLKLRLVIGDDNELKRIKQIEFNDIFLICFAIDDPISFTNVLKWNIEIKKILPTPNIILVGTKSDTRNEQGGATNLISIEQGIEKAKEINATKYLECSSATYDGVKSIFDEGINIYFSKKLYGADLRKKSFLIPKKNSTSNKRSSCKTQ</sequence>
<dbReference type="GO" id="GO:0008360">
    <property type="term" value="P:regulation of cell shape"/>
    <property type="evidence" value="ECO:0000318"/>
    <property type="project" value="GO_Central"/>
</dbReference>
<dbReference type="GO" id="GO:0042995">
    <property type="term" value="C:cell projection"/>
    <property type="evidence" value="ECO:0000318"/>
    <property type="project" value="GO_Central"/>
</dbReference>
<evidence type="ECO:0000313" key="11">
    <source>
        <dbReference type="Proteomes" id="UP000001064"/>
    </source>
</evidence>
<keyword evidence="4" id="KW-0488">Methylation</keyword>
<keyword evidence="3" id="KW-1003">Cell membrane</keyword>
<evidence type="ECO:0000256" key="7">
    <source>
        <dbReference type="ARBA" id="ARBA00023136"/>
    </source>
</evidence>
<evidence type="ECO:0000256" key="4">
    <source>
        <dbReference type="ARBA" id="ARBA00022481"/>
    </source>
</evidence>
<dbReference type="PROSITE" id="PS51419">
    <property type="entry name" value="RAB"/>
    <property type="match status" value="1"/>
</dbReference>
<dbReference type="eggNOG" id="KOG0393">
    <property type="taxonomic scope" value="Eukaryota"/>
</dbReference>
<dbReference type="EMBL" id="GL870950">
    <property type="protein sequence ID" value="EGC39892.1"/>
    <property type="molecule type" value="Genomic_DNA"/>
</dbReference>
<dbReference type="GO" id="GO:0007163">
    <property type="term" value="P:establishment or maintenance of cell polarity"/>
    <property type="evidence" value="ECO:0000318"/>
    <property type="project" value="GO_Central"/>
</dbReference>
<evidence type="ECO:0000256" key="8">
    <source>
        <dbReference type="ARBA" id="ARBA00023288"/>
    </source>
</evidence>
<evidence type="ECO:0000256" key="6">
    <source>
        <dbReference type="ARBA" id="ARBA00023134"/>
    </source>
</evidence>
<reference evidence="11" key="1">
    <citation type="journal article" date="2011" name="Genome Biol.">
        <title>Comparative genomics of the social amoebae Dictyostelium discoideum and Dictyostelium purpureum.</title>
        <authorList>
            <consortium name="US DOE Joint Genome Institute (JGI-PGF)"/>
            <person name="Sucgang R."/>
            <person name="Kuo A."/>
            <person name="Tian X."/>
            <person name="Salerno W."/>
            <person name="Parikh A."/>
            <person name="Feasley C.L."/>
            <person name="Dalin E."/>
            <person name="Tu H."/>
            <person name="Huang E."/>
            <person name="Barry K."/>
            <person name="Lindquist E."/>
            <person name="Shapiro H."/>
            <person name="Bruce D."/>
            <person name="Schmutz J."/>
            <person name="Salamov A."/>
            <person name="Fey P."/>
            <person name="Gaudet P."/>
            <person name="Anjard C."/>
            <person name="Babu M.M."/>
            <person name="Basu S."/>
            <person name="Bushmanova Y."/>
            <person name="van der Wel H."/>
            <person name="Katoh-Kurasawa M."/>
            <person name="Dinh C."/>
            <person name="Coutinho P.M."/>
            <person name="Saito T."/>
            <person name="Elias M."/>
            <person name="Schaap P."/>
            <person name="Kay R.R."/>
            <person name="Henrissat B."/>
            <person name="Eichinger L."/>
            <person name="Rivero F."/>
            <person name="Putnam N.H."/>
            <person name="West C.M."/>
            <person name="Loomis W.F."/>
            <person name="Chisholm R.L."/>
            <person name="Shaulsky G."/>
            <person name="Strassmann J.E."/>
            <person name="Queller D.C."/>
            <person name="Kuspa A."/>
            <person name="Grigoriev I.V."/>
        </authorList>
    </citation>
    <scope>NUCLEOTIDE SEQUENCE [LARGE SCALE GENOMIC DNA]</scope>
    <source>
        <strain evidence="11">QSDP1</strain>
    </source>
</reference>
<dbReference type="GO" id="GO:0003924">
    <property type="term" value="F:GTPase activity"/>
    <property type="evidence" value="ECO:0000318"/>
    <property type="project" value="GO_Central"/>
</dbReference>
<dbReference type="GO" id="GO:0019901">
    <property type="term" value="F:protein kinase binding"/>
    <property type="evidence" value="ECO:0000318"/>
    <property type="project" value="GO_Central"/>
</dbReference>
<dbReference type="PRINTS" id="PR00449">
    <property type="entry name" value="RASTRNSFRMNG"/>
</dbReference>
<dbReference type="FunFam" id="3.40.50.300:FF:002060">
    <property type="entry name" value="Rho family GTPase"/>
    <property type="match status" value="1"/>
</dbReference>
<dbReference type="GO" id="GO:0005856">
    <property type="term" value="C:cytoskeleton"/>
    <property type="evidence" value="ECO:0000318"/>
    <property type="project" value="GO_Central"/>
</dbReference>
<comment type="similarity">
    <text evidence="2">Belongs to the small GTPase superfamily. Rho family.</text>
</comment>
<evidence type="ECO:0000256" key="2">
    <source>
        <dbReference type="ARBA" id="ARBA00010142"/>
    </source>
</evidence>
<dbReference type="FunCoup" id="F0Z895">
    <property type="interactions" value="1"/>
</dbReference>
<dbReference type="SMART" id="SM00175">
    <property type="entry name" value="RAB"/>
    <property type="match status" value="1"/>
</dbReference>
<keyword evidence="11" id="KW-1185">Reference proteome</keyword>
<dbReference type="GeneID" id="10509511"/>